<evidence type="ECO:0000313" key="4">
    <source>
        <dbReference type="EMBL" id="SHH62757.1"/>
    </source>
</evidence>
<gene>
    <name evidence="4" type="ORF">SAMN05443551_2659</name>
</gene>
<evidence type="ECO:0000256" key="3">
    <source>
        <dbReference type="SAM" id="Phobius"/>
    </source>
</evidence>
<feature type="transmembrane region" description="Helical" evidence="3">
    <location>
        <begin position="61"/>
        <end position="78"/>
    </location>
</feature>
<dbReference type="Pfam" id="PF13779">
    <property type="entry name" value="DUF4175"/>
    <property type="match status" value="1"/>
</dbReference>
<feature type="compositionally biased region" description="Low complexity" evidence="2">
    <location>
        <begin position="656"/>
        <end position="681"/>
    </location>
</feature>
<dbReference type="AlphaFoldDB" id="A0A1M5UIE4"/>
<dbReference type="OrthoDB" id="8477685at2"/>
<dbReference type="RefSeq" id="WP_072778115.1">
    <property type="nucleotide sequence ID" value="NZ_FQXC01000003.1"/>
</dbReference>
<feature type="compositionally biased region" description="Low complexity" evidence="2">
    <location>
        <begin position="793"/>
        <end position="814"/>
    </location>
</feature>
<organism evidence="4 5">
    <name type="scientific">Marivita hallyeonensis</name>
    <dbReference type="NCBI Taxonomy" id="996342"/>
    <lineage>
        <taxon>Bacteria</taxon>
        <taxon>Pseudomonadati</taxon>
        <taxon>Pseudomonadota</taxon>
        <taxon>Alphaproteobacteria</taxon>
        <taxon>Rhodobacterales</taxon>
        <taxon>Roseobacteraceae</taxon>
        <taxon>Marivita</taxon>
    </lineage>
</organism>
<keyword evidence="3" id="KW-0812">Transmembrane</keyword>
<dbReference type="STRING" id="996342.SAMN05443551_2659"/>
<feature type="region of interest" description="Disordered" evidence="2">
    <location>
        <begin position="656"/>
        <end position="838"/>
    </location>
</feature>
<keyword evidence="1" id="KW-0175">Coiled coil</keyword>
<reference evidence="4 5" key="1">
    <citation type="submission" date="2016-11" db="EMBL/GenBank/DDBJ databases">
        <authorList>
            <person name="Jaros S."/>
            <person name="Januszkiewicz K."/>
            <person name="Wedrychowicz H."/>
        </authorList>
    </citation>
    <scope>NUCLEOTIDE SEQUENCE [LARGE SCALE GENOMIC DNA]</scope>
    <source>
        <strain evidence="4 5">DSM 29431</strain>
    </source>
</reference>
<evidence type="ECO:0000256" key="1">
    <source>
        <dbReference type="SAM" id="Coils"/>
    </source>
</evidence>
<feature type="compositionally biased region" description="Low complexity" evidence="2">
    <location>
        <begin position="689"/>
        <end position="702"/>
    </location>
</feature>
<evidence type="ECO:0000313" key="5">
    <source>
        <dbReference type="Proteomes" id="UP000184221"/>
    </source>
</evidence>
<keyword evidence="3" id="KW-0472">Membrane</keyword>
<evidence type="ECO:0000256" key="2">
    <source>
        <dbReference type="SAM" id="MobiDB-lite"/>
    </source>
</evidence>
<protein>
    <submittedName>
        <fullName evidence="4">TIGR02302 family protein</fullName>
    </submittedName>
</protein>
<dbReference type="EMBL" id="FQXC01000003">
    <property type="protein sequence ID" value="SHH62757.1"/>
    <property type="molecule type" value="Genomic_DNA"/>
</dbReference>
<feature type="transmembrane region" description="Helical" evidence="3">
    <location>
        <begin position="155"/>
        <end position="174"/>
    </location>
</feature>
<keyword evidence="3" id="KW-1133">Transmembrane helix</keyword>
<dbReference type="NCBIfam" id="TIGR02302">
    <property type="entry name" value="aProt_lowcomp"/>
    <property type="match status" value="1"/>
</dbReference>
<sequence length="875" mass="96659">MTARDDLPNEINSAIKWPLALTRLGMGAETIVRAFWPLWSVVFAALAFLMMGLQDYLSTEAVWAILAAFGVGALWALVRGVRRFSWPTQSAALARLDATMPGNPILAAMDSQAIGADDEASLAVWKAHQTRMTARLKEAKAAEPDLRVSKADPFALRYVALLSLLVAVVFGSVLRVQSVSAMGPRGLDLASGPTWEGWLEPPHYTGLPSIYLNDIDASRLETPVGSRVTLRFYGEVGALSVNETLSNRVSPTATAEEVIEASIQTAQEFEVVRSGSIEIEGPGGRYWEVVATPDRAPEVMRDGDIEVSYEGEAQIPFTASDDYSVADGFARIELALEDVDRRYGLRIDPEPRAVIELPLPMPIAGDRSEFTETLVDNFSEHPWANLPVSLDLTVTDEADQSGQAATEVITLPGRRFFDPMAAAVIDLRRSLLWNRDNVGDISLLLRAISHRPDDVFRSGTDYLRLRAILRRVEALSQVRMTDDQQAEIAQAMWDLAIRLEEGDLEDALERLQRAQDRLSEAMRNGASDQEIAELMQELRQATDDYLRQLSRQAQQEAEQNPDQEMTQNQNMMEMSQSDLQEMMDRIQELMEQGRMAEAQEALEQLRQMMENMQVTQGQGQQGQSPGEQAMEGLAETLREQQGLSDQAFRDLQEQFNPGQQQGQQPGQQQGEGQQPGQQPGQQGEGQQGQNGQQGQQGQQPGQGQNGQGQSLEDSLADRQRALRQELNRQSQNLPGAGTEAGDAARDALGRAEGAMEGAEEALRENDLAGAIDNQSEAMEALREGMRNLGEAMAQQQQQGQGQQGLADGADPGQQRDPLGRNVGTNGQIGSNENLLQGEDVYRRARELLDEIRRRSGEGERPEQELEYLERLLDRF</sequence>
<feature type="compositionally biased region" description="Basic and acidic residues" evidence="2">
    <location>
        <begin position="715"/>
        <end position="726"/>
    </location>
</feature>
<feature type="coiled-coil region" evidence="1">
    <location>
        <begin position="497"/>
        <end position="618"/>
    </location>
</feature>
<accession>A0A1M5UIE4</accession>
<proteinExistence type="predicted"/>
<dbReference type="InterPro" id="IPR012683">
    <property type="entry name" value="CHP02302_TM"/>
</dbReference>
<dbReference type="Proteomes" id="UP000184221">
    <property type="component" value="Unassembled WGS sequence"/>
</dbReference>
<feature type="transmembrane region" description="Helical" evidence="3">
    <location>
        <begin position="31"/>
        <end position="49"/>
    </location>
</feature>
<feature type="compositionally biased region" description="Polar residues" evidence="2">
    <location>
        <begin position="822"/>
        <end position="834"/>
    </location>
</feature>
<keyword evidence="5" id="KW-1185">Reference proteome</keyword>
<name>A0A1M5UIE4_9RHOB</name>